<dbReference type="EMBL" id="CACVBM020001052">
    <property type="protein sequence ID" value="CAA7026701.1"/>
    <property type="molecule type" value="Genomic_DNA"/>
</dbReference>
<dbReference type="PROSITE" id="PS50181">
    <property type="entry name" value="FBOX"/>
    <property type="match status" value="1"/>
</dbReference>
<feature type="domain" description="F-box" evidence="2">
    <location>
        <begin position="18"/>
        <end position="68"/>
    </location>
</feature>
<protein>
    <recommendedName>
        <fullName evidence="2">F-box domain-containing protein</fullName>
    </recommendedName>
</protein>
<dbReference type="Gene3D" id="1.20.1280.50">
    <property type="match status" value="1"/>
</dbReference>
<keyword evidence="4" id="KW-1185">Reference proteome</keyword>
<feature type="compositionally biased region" description="Low complexity" evidence="1">
    <location>
        <begin position="82"/>
        <end position="91"/>
    </location>
</feature>
<evidence type="ECO:0000313" key="3">
    <source>
        <dbReference type="EMBL" id="CAA7026701.1"/>
    </source>
</evidence>
<feature type="region of interest" description="Disordered" evidence="1">
    <location>
        <begin position="76"/>
        <end position="97"/>
    </location>
</feature>
<dbReference type="AlphaFoldDB" id="A0A6D2IJA4"/>
<evidence type="ECO:0000313" key="4">
    <source>
        <dbReference type="Proteomes" id="UP000467841"/>
    </source>
</evidence>
<dbReference type="InterPro" id="IPR001810">
    <property type="entry name" value="F-box_dom"/>
</dbReference>
<organism evidence="3 4">
    <name type="scientific">Microthlaspi erraticum</name>
    <dbReference type="NCBI Taxonomy" id="1685480"/>
    <lineage>
        <taxon>Eukaryota</taxon>
        <taxon>Viridiplantae</taxon>
        <taxon>Streptophyta</taxon>
        <taxon>Embryophyta</taxon>
        <taxon>Tracheophyta</taxon>
        <taxon>Spermatophyta</taxon>
        <taxon>Magnoliopsida</taxon>
        <taxon>eudicotyledons</taxon>
        <taxon>Gunneridae</taxon>
        <taxon>Pentapetalae</taxon>
        <taxon>rosids</taxon>
        <taxon>malvids</taxon>
        <taxon>Brassicales</taxon>
        <taxon>Brassicaceae</taxon>
        <taxon>Coluteocarpeae</taxon>
        <taxon>Microthlaspi</taxon>
    </lineage>
</organism>
<evidence type="ECO:0000256" key="1">
    <source>
        <dbReference type="SAM" id="MobiDB-lite"/>
    </source>
</evidence>
<dbReference type="OrthoDB" id="1304917at2759"/>
<name>A0A6D2IJA4_9BRAS</name>
<reference evidence="3" key="1">
    <citation type="submission" date="2020-01" db="EMBL/GenBank/DDBJ databases">
        <authorList>
            <person name="Mishra B."/>
        </authorList>
    </citation>
    <scope>NUCLEOTIDE SEQUENCE [LARGE SCALE GENOMIC DNA]</scope>
</reference>
<accession>A0A6D2IJA4</accession>
<dbReference type="PANTHER" id="PTHR31111">
    <property type="entry name" value="BNAA05G37150D PROTEIN-RELATED"/>
    <property type="match status" value="1"/>
</dbReference>
<sequence length="114" mass="12916">MKDSQASSLSRNLDHATENSTETFPLKLIFKILLGLPAKSLVRFKSVSKQWHSIIQSRKFSDAFLAQLSRTRPRLLSPCPLNTTNKTTTTTPPQLSHDMTISDLRYRNIDDEGI</sequence>
<dbReference type="PANTHER" id="PTHR31111:SF138">
    <property type="entry name" value="F-BOX ASSOCIATED DOMAIN-CONTAINING PROTEIN"/>
    <property type="match status" value="1"/>
</dbReference>
<dbReference type="Proteomes" id="UP000467841">
    <property type="component" value="Unassembled WGS sequence"/>
</dbReference>
<proteinExistence type="predicted"/>
<dbReference type="SMART" id="SM00256">
    <property type="entry name" value="FBOX"/>
    <property type="match status" value="1"/>
</dbReference>
<dbReference type="InterPro" id="IPR036047">
    <property type="entry name" value="F-box-like_dom_sf"/>
</dbReference>
<evidence type="ECO:0000259" key="2">
    <source>
        <dbReference type="PROSITE" id="PS50181"/>
    </source>
</evidence>
<dbReference type="Pfam" id="PF00646">
    <property type="entry name" value="F-box"/>
    <property type="match status" value="1"/>
</dbReference>
<comment type="caution">
    <text evidence="3">The sequence shown here is derived from an EMBL/GenBank/DDBJ whole genome shotgun (WGS) entry which is preliminary data.</text>
</comment>
<gene>
    <name evidence="3" type="ORF">MERR_LOCUS13936</name>
</gene>
<dbReference type="SUPFAM" id="SSF81383">
    <property type="entry name" value="F-box domain"/>
    <property type="match status" value="1"/>
</dbReference>